<dbReference type="InParanoid" id="A0A482WNI6"/>
<feature type="non-terminal residue" evidence="1">
    <location>
        <position position="1"/>
    </location>
</feature>
<protein>
    <submittedName>
        <fullName evidence="1">Uncharacterized protein</fullName>
    </submittedName>
</protein>
<comment type="caution">
    <text evidence="1">The sequence shown here is derived from an EMBL/GenBank/DDBJ whole genome shotgun (WGS) entry which is preliminary data.</text>
</comment>
<organism evidence="1 2">
    <name type="scientific">Laodelphax striatellus</name>
    <name type="common">Small brown planthopper</name>
    <name type="synonym">Delphax striatella</name>
    <dbReference type="NCBI Taxonomy" id="195883"/>
    <lineage>
        <taxon>Eukaryota</taxon>
        <taxon>Metazoa</taxon>
        <taxon>Ecdysozoa</taxon>
        <taxon>Arthropoda</taxon>
        <taxon>Hexapoda</taxon>
        <taxon>Insecta</taxon>
        <taxon>Pterygota</taxon>
        <taxon>Neoptera</taxon>
        <taxon>Paraneoptera</taxon>
        <taxon>Hemiptera</taxon>
        <taxon>Auchenorrhyncha</taxon>
        <taxon>Fulgoroidea</taxon>
        <taxon>Delphacidae</taxon>
        <taxon>Criomorphinae</taxon>
        <taxon>Laodelphax</taxon>
    </lineage>
</organism>
<keyword evidence="2" id="KW-1185">Reference proteome</keyword>
<dbReference type="Proteomes" id="UP000291343">
    <property type="component" value="Unassembled WGS sequence"/>
</dbReference>
<dbReference type="EMBL" id="QKKF02030383">
    <property type="protein sequence ID" value="RZF34782.1"/>
    <property type="molecule type" value="Genomic_DNA"/>
</dbReference>
<name>A0A482WNI6_LAOST</name>
<sequence length="83" mass="9119">GDWPALRSCDLAARDTPSVGRSLSRSPALERLASQRSTVTSLRLYSQAHRNFAVSTPTHARLCQYTAAAINSRRVAEPQPRNV</sequence>
<evidence type="ECO:0000313" key="2">
    <source>
        <dbReference type="Proteomes" id="UP000291343"/>
    </source>
</evidence>
<reference evidence="1 2" key="1">
    <citation type="journal article" date="2017" name="Gigascience">
        <title>Genome sequence of the small brown planthopper, Laodelphax striatellus.</title>
        <authorList>
            <person name="Zhu J."/>
            <person name="Jiang F."/>
            <person name="Wang X."/>
            <person name="Yang P."/>
            <person name="Bao Y."/>
            <person name="Zhao W."/>
            <person name="Wang W."/>
            <person name="Lu H."/>
            <person name="Wang Q."/>
            <person name="Cui N."/>
            <person name="Li J."/>
            <person name="Chen X."/>
            <person name="Luo L."/>
            <person name="Yu J."/>
            <person name="Kang L."/>
            <person name="Cui F."/>
        </authorList>
    </citation>
    <scope>NUCLEOTIDE SEQUENCE [LARGE SCALE GENOMIC DNA]</scope>
    <source>
        <strain evidence="1">Lst14</strain>
    </source>
</reference>
<evidence type="ECO:0000313" key="1">
    <source>
        <dbReference type="EMBL" id="RZF34782.1"/>
    </source>
</evidence>
<gene>
    <name evidence="1" type="ORF">LSTR_LSTR007834</name>
</gene>
<proteinExistence type="predicted"/>
<accession>A0A482WNI6</accession>
<dbReference type="AlphaFoldDB" id="A0A482WNI6"/>